<gene>
    <name evidence="2" type="ORF">SAMN05443668_111206</name>
</gene>
<evidence type="ECO:0000259" key="1">
    <source>
        <dbReference type="PROSITE" id="PS51725"/>
    </source>
</evidence>
<organism evidence="2 3">
    <name type="scientific">Cryptosporangium aurantiacum</name>
    <dbReference type="NCBI Taxonomy" id="134849"/>
    <lineage>
        <taxon>Bacteria</taxon>
        <taxon>Bacillati</taxon>
        <taxon>Actinomycetota</taxon>
        <taxon>Actinomycetes</taxon>
        <taxon>Cryptosporangiales</taxon>
        <taxon>Cryptosporangiaceae</taxon>
        <taxon>Cryptosporangium</taxon>
    </lineage>
</organism>
<dbReference type="InterPro" id="IPR011008">
    <property type="entry name" value="Dimeric_a/b-barrel"/>
</dbReference>
<evidence type="ECO:0000313" key="3">
    <source>
        <dbReference type="Proteomes" id="UP000184440"/>
    </source>
</evidence>
<dbReference type="GO" id="GO:0005829">
    <property type="term" value="C:cytosol"/>
    <property type="evidence" value="ECO:0007669"/>
    <property type="project" value="TreeGrafter"/>
</dbReference>
<dbReference type="SUPFAM" id="SSF54909">
    <property type="entry name" value="Dimeric alpha+beta barrel"/>
    <property type="match status" value="1"/>
</dbReference>
<dbReference type="InterPro" id="IPR050744">
    <property type="entry name" value="AI-2_Isomerase_LsrG"/>
</dbReference>
<protein>
    <submittedName>
        <fullName evidence="2">Autoinducer 2-degrading protein</fullName>
    </submittedName>
</protein>
<dbReference type="PROSITE" id="PS51725">
    <property type="entry name" value="ABM"/>
    <property type="match status" value="1"/>
</dbReference>
<dbReference type="EMBL" id="FRCS01000011">
    <property type="protein sequence ID" value="SHN45231.1"/>
    <property type="molecule type" value="Genomic_DNA"/>
</dbReference>
<accession>A0A1M7RGD8</accession>
<dbReference type="Pfam" id="PF03992">
    <property type="entry name" value="ABM"/>
    <property type="match status" value="1"/>
</dbReference>
<dbReference type="STRING" id="134849.SAMN05443668_111206"/>
<name>A0A1M7RGD8_9ACTN</name>
<dbReference type="PANTHER" id="PTHR33336">
    <property type="entry name" value="QUINOL MONOOXYGENASE YGIN-RELATED"/>
    <property type="match status" value="1"/>
</dbReference>
<feature type="domain" description="ABM" evidence="1">
    <location>
        <begin position="2"/>
        <end position="94"/>
    </location>
</feature>
<evidence type="ECO:0000313" key="2">
    <source>
        <dbReference type="EMBL" id="SHN45231.1"/>
    </source>
</evidence>
<dbReference type="GO" id="GO:0016491">
    <property type="term" value="F:oxidoreductase activity"/>
    <property type="evidence" value="ECO:0007669"/>
    <property type="project" value="TreeGrafter"/>
</dbReference>
<reference evidence="2 3" key="1">
    <citation type="submission" date="2016-11" db="EMBL/GenBank/DDBJ databases">
        <authorList>
            <person name="Jaros S."/>
            <person name="Januszkiewicz K."/>
            <person name="Wedrychowicz H."/>
        </authorList>
    </citation>
    <scope>NUCLEOTIDE SEQUENCE [LARGE SCALE GENOMIC DNA]</scope>
    <source>
        <strain evidence="2 3">DSM 46144</strain>
    </source>
</reference>
<proteinExistence type="predicted"/>
<dbReference type="Gene3D" id="3.30.70.100">
    <property type="match status" value="1"/>
</dbReference>
<sequence>MYHIAVAFDVPTEHHDKFITAALQDGRDSAANEPGTLRFELIKDPERPERFYLNEAYADEAAFDAHCAGPYFAAFFAVIEPIAEGPTWLVRGTTIED</sequence>
<dbReference type="InterPro" id="IPR007138">
    <property type="entry name" value="ABM_dom"/>
</dbReference>
<dbReference type="AlphaFoldDB" id="A0A1M7RGD8"/>
<dbReference type="PANTHER" id="PTHR33336:SF1">
    <property type="entry name" value="(4S)-4-HYDROXY-5-PHOSPHONOOXYPENTANE-2,3-DIONE ISOMERASE"/>
    <property type="match status" value="1"/>
</dbReference>
<keyword evidence="3" id="KW-1185">Reference proteome</keyword>
<dbReference type="RefSeq" id="WP_073261924.1">
    <property type="nucleotide sequence ID" value="NZ_FRCS01000011.1"/>
</dbReference>
<dbReference type="Proteomes" id="UP000184440">
    <property type="component" value="Unassembled WGS sequence"/>
</dbReference>
<dbReference type="OrthoDB" id="3695636at2"/>